<accession>A0A413VSD4</accession>
<evidence type="ECO:0000313" key="1">
    <source>
        <dbReference type="EMBL" id="RHB36525.1"/>
    </source>
</evidence>
<gene>
    <name evidence="1" type="ORF">DW888_07810</name>
</gene>
<dbReference type="Proteomes" id="UP000284379">
    <property type="component" value="Unassembled WGS sequence"/>
</dbReference>
<dbReference type="EMBL" id="QSGO01000004">
    <property type="protein sequence ID" value="RHB36525.1"/>
    <property type="molecule type" value="Genomic_DNA"/>
</dbReference>
<reference evidence="1 2" key="1">
    <citation type="submission" date="2018-08" db="EMBL/GenBank/DDBJ databases">
        <title>A genome reference for cultivated species of the human gut microbiota.</title>
        <authorList>
            <person name="Zou Y."/>
            <person name="Xue W."/>
            <person name="Luo G."/>
        </authorList>
    </citation>
    <scope>NUCLEOTIDE SEQUENCE [LARGE SCALE GENOMIC DNA]</scope>
    <source>
        <strain evidence="1 2">AM40-30BH</strain>
    </source>
</reference>
<organism evidence="1 2">
    <name type="scientific">Bacteroides nordii</name>
    <dbReference type="NCBI Taxonomy" id="291645"/>
    <lineage>
        <taxon>Bacteria</taxon>
        <taxon>Pseudomonadati</taxon>
        <taxon>Bacteroidota</taxon>
        <taxon>Bacteroidia</taxon>
        <taxon>Bacteroidales</taxon>
        <taxon>Bacteroidaceae</taxon>
        <taxon>Bacteroides</taxon>
    </lineage>
</organism>
<protein>
    <submittedName>
        <fullName evidence="1">Uncharacterized protein</fullName>
    </submittedName>
</protein>
<name>A0A413VSD4_9BACE</name>
<evidence type="ECO:0000313" key="2">
    <source>
        <dbReference type="Proteomes" id="UP000284379"/>
    </source>
</evidence>
<proteinExistence type="predicted"/>
<sequence>MGCMGMSMNDFSRCTPSEFSIAYKVWQEKEQRLERESWEQTRFLACCMLQPHSKRKLLPTDICRFSWENQPQDEKEESISTKDRFDEIAKLWDR</sequence>
<comment type="caution">
    <text evidence="1">The sequence shown here is derived from an EMBL/GenBank/DDBJ whole genome shotgun (WGS) entry which is preliminary data.</text>
</comment>
<dbReference type="AlphaFoldDB" id="A0A413VSD4"/>